<proteinExistence type="predicted"/>
<feature type="compositionally biased region" description="Basic and acidic residues" evidence="1">
    <location>
        <begin position="1"/>
        <end position="10"/>
    </location>
</feature>
<gene>
    <name evidence="2" type="ORF">Mam01_54930</name>
</gene>
<feature type="compositionally biased region" description="Basic and acidic residues" evidence="1">
    <location>
        <begin position="17"/>
        <end position="32"/>
    </location>
</feature>
<organism evidence="2 3">
    <name type="scientific">Microbispora amethystogenes</name>
    <dbReference type="NCBI Taxonomy" id="1427754"/>
    <lineage>
        <taxon>Bacteria</taxon>
        <taxon>Bacillati</taxon>
        <taxon>Actinomycetota</taxon>
        <taxon>Actinomycetes</taxon>
        <taxon>Streptosporangiales</taxon>
        <taxon>Streptosporangiaceae</taxon>
        <taxon>Microbispora</taxon>
    </lineage>
</organism>
<feature type="compositionally biased region" description="Gly residues" evidence="1">
    <location>
        <begin position="33"/>
        <end position="44"/>
    </location>
</feature>
<protein>
    <submittedName>
        <fullName evidence="2">Uncharacterized protein</fullName>
    </submittedName>
</protein>
<evidence type="ECO:0000313" key="3">
    <source>
        <dbReference type="Proteomes" id="UP000651728"/>
    </source>
</evidence>
<dbReference type="EMBL" id="BOOB01000044">
    <property type="protein sequence ID" value="GIH35329.1"/>
    <property type="molecule type" value="Genomic_DNA"/>
</dbReference>
<reference evidence="2 3" key="1">
    <citation type="submission" date="2021-01" db="EMBL/GenBank/DDBJ databases">
        <title>Whole genome shotgun sequence of Microbispora amethystogenes NBRC 101907.</title>
        <authorList>
            <person name="Komaki H."/>
            <person name="Tamura T."/>
        </authorList>
    </citation>
    <scope>NUCLEOTIDE SEQUENCE [LARGE SCALE GENOMIC DNA]</scope>
    <source>
        <strain evidence="2 3">NBRC 101907</strain>
    </source>
</reference>
<comment type="caution">
    <text evidence="2">The sequence shown here is derived from an EMBL/GenBank/DDBJ whole genome shotgun (WGS) entry which is preliminary data.</text>
</comment>
<feature type="region of interest" description="Disordered" evidence="1">
    <location>
        <begin position="1"/>
        <end position="44"/>
    </location>
</feature>
<accession>A0ABQ4FKH9</accession>
<evidence type="ECO:0000256" key="1">
    <source>
        <dbReference type="SAM" id="MobiDB-lite"/>
    </source>
</evidence>
<dbReference type="Proteomes" id="UP000651728">
    <property type="component" value="Unassembled WGS sequence"/>
</dbReference>
<name>A0ABQ4FKH9_9ACTN</name>
<evidence type="ECO:0000313" key="2">
    <source>
        <dbReference type="EMBL" id="GIH35329.1"/>
    </source>
</evidence>
<keyword evidence="3" id="KW-1185">Reference proteome</keyword>
<dbReference type="RefSeq" id="WP_275409091.1">
    <property type="nucleotide sequence ID" value="NZ_BAABEJ010000018.1"/>
</dbReference>
<sequence>MGKDEDDRPPKHAGPQKQDKPFVPEKPTKESGDGQGKGGGTRGK</sequence>